<protein>
    <recommendedName>
        <fullName evidence="3 14">Dihydrolipoyl dehydrogenase</fullName>
        <ecNumber evidence="2 14">1.8.1.4</ecNumber>
    </recommendedName>
</protein>
<dbReference type="SUPFAM" id="SSF55424">
    <property type="entry name" value="FAD/NAD-linked reductases, dimerisation (C-terminal) domain"/>
    <property type="match status" value="1"/>
</dbReference>
<comment type="similarity">
    <text evidence="1 14">Belongs to the class-I pyridine nucleotide-disulfide oxidoreductase family.</text>
</comment>
<evidence type="ECO:0000256" key="7">
    <source>
        <dbReference type="ARBA" id="ARBA00023027"/>
    </source>
</evidence>
<evidence type="ECO:0000256" key="12">
    <source>
        <dbReference type="PIRSR" id="PIRSR000350-3"/>
    </source>
</evidence>
<dbReference type="InterPro" id="IPR023753">
    <property type="entry name" value="FAD/NAD-binding_dom"/>
</dbReference>
<dbReference type="PIRSF" id="PIRSF000350">
    <property type="entry name" value="Mercury_reductase_MerA"/>
    <property type="match status" value="1"/>
</dbReference>
<feature type="binding site" evidence="12">
    <location>
        <position position="114"/>
    </location>
    <ligand>
        <name>FAD</name>
        <dbReference type="ChEBI" id="CHEBI:57692"/>
    </ligand>
</feature>
<dbReference type="OrthoDB" id="9776382at2"/>
<feature type="domain" description="FAD/NAD(P)-binding" evidence="16">
    <location>
        <begin position="3"/>
        <end position="330"/>
    </location>
</feature>
<dbReference type="Gene3D" id="3.50.50.60">
    <property type="entry name" value="FAD/NAD(P)-binding domain"/>
    <property type="match status" value="2"/>
</dbReference>
<evidence type="ECO:0000256" key="9">
    <source>
        <dbReference type="ARBA" id="ARBA00023284"/>
    </source>
</evidence>
<evidence type="ECO:0000256" key="6">
    <source>
        <dbReference type="ARBA" id="ARBA00023002"/>
    </source>
</evidence>
<feature type="binding site" evidence="12">
    <location>
        <position position="274"/>
    </location>
    <ligand>
        <name>NAD(+)</name>
        <dbReference type="ChEBI" id="CHEBI:57540"/>
    </ligand>
</feature>
<keyword evidence="9 14" id="KW-0676">Redox-active center</keyword>
<feature type="binding site" evidence="12">
    <location>
        <begin position="182"/>
        <end position="189"/>
    </location>
    <ligand>
        <name>NAD(+)</name>
        <dbReference type="ChEBI" id="CHEBI:57540"/>
    </ligand>
</feature>
<organism evidence="17 18">
    <name type="scientific">Agrobacterium vitis</name>
    <name type="common">Rhizobium vitis</name>
    <dbReference type="NCBI Taxonomy" id="373"/>
    <lineage>
        <taxon>Bacteria</taxon>
        <taxon>Pseudomonadati</taxon>
        <taxon>Pseudomonadota</taxon>
        <taxon>Alphaproteobacteria</taxon>
        <taxon>Hyphomicrobiales</taxon>
        <taxon>Rhizobiaceae</taxon>
        <taxon>Rhizobium/Agrobacterium group</taxon>
        <taxon>Agrobacterium</taxon>
    </lineage>
</organism>
<evidence type="ECO:0000256" key="11">
    <source>
        <dbReference type="PIRSR" id="PIRSR000350-2"/>
    </source>
</evidence>
<comment type="miscellaneous">
    <text evidence="14">The active site is a redox-active disulfide bond.</text>
</comment>
<keyword evidence="8" id="KW-1015">Disulfide bond</keyword>
<gene>
    <name evidence="17" type="ORF">DXT89_07960</name>
</gene>
<dbReference type="InterPro" id="IPR036188">
    <property type="entry name" value="FAD/NAD-bd_sf"/>
</dbReference>
<evidence type="ECO:0000256" key="13">
    <source>
        <dbReference type="PIRSR" id="PIRSR000350-4"/>
    </source>
</evidence>
<evidence type="ECO:0000256" key="10">
    <source>
        <dbReference type="ARBA" id="ARBA00049187"/>
    </source>
</evidence>
<evidence type="ECO:0000256" key="4">
    <source>
        <dbReference type="ARBA" id="ARBA00022630"/>
    </source>
</evidence>
<dbReference type="PANTHER" id="PTHR22912">
    <property type="entry name" value="DISULFIDE OXIDOREDUCTASE"/>
    <property type="match status" value="1"/>
</dbReference>
<evidence type="ECO:0000256" key="3">
    <source>
        <dbReference type="ARBA" id="ARBA00016961"/>
    </source>
</evidence>
<evidence type="ECO:0000313" key="17">
    <source>
        <dbReference type="EMBL" id="KAA3529647.1"/>
    </source>
</evidence>
<dbReference type="PANTHER" id="PTHR22912:SF151">
    <property type="entry name" value="DIHYDROLIPOYL DEHYDROGENASE, MITOCHONDRIAL"/>
    <property type="match status" value="1"/>
</dbReference>
<dbReference type="Pfam" id="PF02852">
    <property type="entry name" value="Pyr_redox_dim"/>
    <property type="match status" value="1"/>
</dbReference>
<keyword evidence="6 14" id="KW-0560">Oxidoreductase</keyword>
<keyword evidence="4 14" id="KW-0285">Flavoprotein</keyword>
<dbReference type="InterPro" id="IPR004099">
    <property type="entry name" value="Pyr_nucl-diS_OxRdtase_dimer"/>
</dbReference>
<dbReference type="RefSeq" id="WP_114386837.1">
    <property type="nucleotide sequence ID" value="NZ_CP055265.1"/>
</dbReference>
<evidence type="ECO:0000313" key="18">
    <source>
        <dbReference type="Proteomes" id="UP000436911"/>
    </source>
</evidence>
<feature type="binding site" evidence="12">
    <location>
        <begin position="321"/>
        <end position="324"/>
    </location>
    <ligand>
        <name>FAD</name>
        <dbReference type="ChEBI" id="CHEBI:57692"/>
    </ligand>
</feature>
<name>A0A368NNR9_AGRVI</name>
<feature type="binding site" evidence="12">
    <location>
        <position position="315"/>
    </location>
    <ligand>
        <name>FAD</name>
        <dbReference type="ChEBI" id="CHEBI:57692"/>
    </ligand>
</feature>
<accession>A0A368NNR9</accession>
<dbReference type="GeneID" id="60683740"/>
<evidence type="ECO:0000259" key="16">
    <source>
        <dbReference type="Pfam" id="PF07992"/>
    </source>
</evidence>
<feature type="binding site" evidence="12">
    <location>
        <position position="50"/>
    </location>
    <ligand>
        <name>FAD</name>
        <dbReference type="ChEBI" id="CHEBI:57692"/>
    </ligand>
</feature>
<feature type="disulfide bond" description="Redox-active" evidence="13">
    <location>
        <begin position="41"/>
        <end position="46"/>
    </location>
</feature>
<feature type="domain" description="Pyridine nucleotide-disulphide oxidoreductase dimerisation" evidence="15">
    <location>
        <begin position="349"/>
        <end position="458"/>
    </location>
</feature>
<evidence type="ECO:0000256" key="1">
    <source>
        <dbReference type="ARBA" id="ARBA00007532"/>
    </source>
</evidence>
<dbReference type="NCBIfam" id="TIGR01350">
    <property type="entry name" value="lipoamide_DH"/>
    <property type="match status" value="1"/>
</dbReference>
<feature type="active site" description="Proton acceptor" evidence="11">
    <location>
        <position position="447"/>
    </location>
</feature>
<dbReference type="AlphaFoldDB" id="A0A368NNR9"/>
<proteinExistence type="inferred from homology"/>
<dbReference type="GO" id="GO:0006103">
    <property type="term" value="P:2-oxoglutarate metabolic process"/>
    <property type="evidence" value="ECO:0007669"/>
    <property type="project" value="TreeGrafter"/>
</dbReference>
<dbReference type="PRINTS" id="PR00368">
    <property type="entry name" value="FADPNR"/>
</dbReference>
<feature type="binding site" evidence="12">
    <location>
        <position position="205"/>
    </location>
    <ligand>
        <name>NAD(+)</name>
        <dbReference type="ChEBI" id="CHEBI:57540"/>
    </ligand>
</feature>
<dbReference type="InterPro" id="IPR050151">
    <property type="entry name" value="Class-I_Pyr_Nuc-Dis_Oxidored"/>
</dbReference>
<dbReference type="Proteomes" id="UP000436911">
    <property type="component" value="Unassembled WGS sequence"/>
</dbReference>
<evidence type="ECO:0000259" key="15">
    <source>
        <dbReference type="Pfam" id="PF02852"/>
    </source>
</evidence>
<evidence type="ECO:0000256" key="5">
    <source>
        <dbReference type="ARBA" id="ARBA00022827"/>
    </source>
</evidence>
<dbReference type="EC" id="1.8.1.4" evidence="2 14"/>
<evidence type="ECO:0000256" key="2">
    <source>
        <dbReference type="ARBA" id="ARBA00012608"/>
    </source>
</evidence>
<keyword evidence="5 12" id="KW-0274">FAD</keyword>
<dbReference type="EMBL" id="QUSG01000003">
    <property type="protein sequence ID" value="KAA3529647.1"/>
    <property type="molecule type" value="Genomic_DNA"/>
</dbReference>
<dbReference type="InterPro" id="IPR016156">
    <property type="entry name" value="FAD/NAD-linked_Rdtase_dimer_sf"/>
</dbReference>
<dbReference type="Pfam" id="PF07992">
    <property type="entry name" value="Pyr_redox_2"/>
    <property type="match status" value="1"/>
</dbReference>
<dbReference type="InterPro" id="IPR012999">
    <property type="entry name" value="Pyr_OxRdtase_I_AS"/>
</dbReference>
<keyword evidence="7 12" id="KW-0520">NAD</keyword>
<dbReference type="SUPFAM" id="SSF51905">
    <property type="entry name" value="FAD/NAD(P)-binding domain"/>
    <property type="match status" value="1"/>
</dbReference>
<comment type="catalytic activity">
    <reaction evidence="10 14">
        <text>N(6)-[(R)-dihydrolipoyl]-L-lysyl-[protein] + NAD(+) = N(6)-[(R)-lipoyl]-L-lysyl-[protein] + NADH + H(+)</text>
        <dbReference type="Rhea" id="RHEA:15045"/>
        <dbReference type="Rhea" id="RHEA-COMP:10474"/>
        <dbReference type="Rhea" id="RHEA-COMP:10475"/>
        <dbReference type="ChEBI" id="CHEBI:15378"/>
        <dbReference type="ChEBI" id="CHEBI:57540"/>
        <dbReference type="ChEBI" id="CHEBI:57945"/>
        <dbReference type="ChEBI" id="CHEBI:83099"/>
        <dbReference type="ChEBI" id="CHEBI:83100"/>
        <dbReference type="EC" id="1.8.1.4"/>
    </reaction>
</comment>
<dbReference type="Gene3D" id="3.30.390.30">
    <property type="match status" value="1"/>
</dbReference>
<comment type="cofactor">
    <cofactor evidence="12 14">
        <name>FAD</name>
        <dbReference type="ChEBI" id="CHEBI:57692"/>
    </cofactor>
    <text evidence="12 14">Binds 1 FAD per subunit.</text>
</comment>
<dbReference type="GO" id="GO:0004148">
    <property type="term" value="F:dihydrolipoyl dehydrogenase (NADH) activity"/>
    <property type="evidence" value="ECO:0007669"/>
    <property type="project" value="UniProtKB-EC"/>
</dbReference>
<comment type="caution">
    <text evidence="17">The sequence shown here is derived from an EMBL/GenBank/DDBJ whole genome shotgun (WGS) entry which is preliminary data.</text>
</comment>
<dbReference type="InterPro" id="IPR001100">
    <property type="entry name" value="Pyr_nuc-diS_OxRdtase"/>
</dbReference>
<keyword evidence="12" id="KW-0547">Nucleotide-binding</keyword>
<reference evidence="17 18" key="1">
    <citation type="submission" date="2018-08" db="EMBL/GenBank/DDBJ databases">
        <title>Genome sequencing of Agrobacterium vitis strain ICMP 10754.</title>
        <authorList>
            <person name="Visnovsky S.B."/>
            <person name="Pitman A.R."/>
        </authorList>
    </citation>
    <scope>NUCLEOTIDE SEQUENCE [LARGE SCALE GENOMIC DNA]</scope>
    <source>
        <strain evidence="17 18">ICMP 10754</strain>
    </source>
</reference>
<dbReference type="PRINTS" id="PR00411">
    <property type="entry name" value="PNDRDTASEI"/>
</dbReference>
<sequence length="468" mass="48660">MAYDLVVIGSGPGGYVCAIKAAQLGMKVAVVEKRATYGGTCLNIGCIPSKALLHASEMFHHAAHGMAELGVDVSAPVLNLPKMMAHKDATVKANVEGVSFLFKKNKIDGVIGTGKIVAAGKVSVTNDKGEEQILETKNIVIATGSDVAGIPGVAVDIDEKIIVSSTGGIALDKVPGKMIVVGGGVIGLELGSVWARLGAKVTVVEYLDTILGGMDGEVSKQFQRMLVKQGMEFNLGAKVTAVEKSGAGAKVTFEPAKGGEATVLEADVVLIATGRKPYTTGLGLETVGVTLDKRGRVEIDNHFQTNIAGIYAIGDVVKGPMLAHKAEDEGVALAEILSGQHGHVNYDVIPGVVYTQPEVASVGKTEEELKAAGVVYKVGKFPFTANGRARAMLATDGFVKVLADKETDRVLGVHIIGLGAGEMIHEAAVLMEFGGSSEDLGRTCHAHPTMSEAVKEAAMATFAKPIHM</sequence>
<evidence type="ECO:0000256" key="14">
    <source>
        <dbReference type="RuleBase" id="RU003692"/>
    </source>
</evidence>
<dbReference type="GO" id="GO:0050660">
    <property type="term" value="F:flavin adenine dinucleotide binding"/>
    <property type="evidence" value="ECO:0007669"/>
    <property type="project" value="InterPro"/>
</dbReference>
<dbReference type="InterPro" id="IPR006258">
    <property type="entry name" value="Lipoamide_DH"/>
</dbReference>
<dbReference type="PROSITE" id="PS00076">
    <property type="entry name" value="PYRIDINE_REDOX_1"/>
    <property type="match status" value="1"/>
</dbReference>
<evidence type="ECO:0000256" key="8">
    <source>
        <dbReference type="ARBA" id="ARBA00023157"/>
    </source>
</evidence>
<dbReference type="FunFam" id="3.30.390.30:FF:000001">
    <property type="entry name" value="Dihydrolipoyl dehydrogenase"/>
    <property type="match status" value="1"/>
</dbReference>
<dbReference type="FunFam" id="3.50.50.60:FF:000001">
    <property type="entry name" value="Dihydrolipoyl dehydrogenase, mitochondrial"/>
    <property type="match status" value="1"/>
</dbReference>
<dbReference type="GO" id="GO:0005737">
    <property type="term" value="C:cytoplasm"/>
    <property type="evidence" value="ECO:0007669"/>
    <property type="project" value="UniProtKB-ARBA"/>
</dbReference>
<feature type="binding site" evidence="12">
    <location>
        <begin position="143"/>
        <end position="145"/>
    </location>
    <ligand>
        <name>FAD</name>
        <dbReference type="ChEBI" id="CHEBI:57692"/>
    </ligand>
</feature>